<feature type="transmembrane region" description="Helical" evidence="6">
    <location>
        <begin position="116"/>
        <end position="142"/>
    </location>
</feature>
<accession>A0A501VZ16</accession>
<keyword evidence="2" id="KW-1003">Cell membrane</keyword>
<evidence type="ECO:0000256" key="1">
    <source>
        <dbReference type="ARBA" id="ARBA00004651"/>
    </source>
</evidence>
<dbReference type="InterPro" id="IPR002528">
    <property type="entry name" value="MATE_fam"/>
</dbReference>
<proteinExistence type="predicted"/>
<feature type="transmembrane region" description="Helical" evidence="6">
    <location>
        <begin position="177"/>
        <end position="198"/>
    </location>
</feature>
<feature type="transmembrane region" description="Helical" evidence="6">
    <location>
        <begin position="326"/>
        <end position="345"/>
    </location>
</feature>
<feature type="transmembrane region" description="Helical" evidence="6">
    <location>
        <begin position="444"/>
        <end position="468"/>
    </location>
</feature>
<evidence type="ECO:0000256" key="2">
    <source>
        <dbReference type="ARBA" id="ARBA00022475"/>
    </source>
</evidence>
<keyword evidence="8" id="KW-1185">Reference proteome</keyword>
<evidence type="ECO:0000313" key="8">
    <source>
        <dbReference type="Proteomes" id="UP000316727"/>
    </source>
</evidence>
<dbReference type="OrthoDB" id="824226at2"/>
<dbReference type="PANTHER" id="PTHR30250">
    <property type="entry name" value="PST FAMILY PREDICTED COLANIC ACID TRANSPORTER"/>
    <property type="match status" value="1"/>
</dbReference>
<comment type="caution">
    <text evidence="7">The sequence shown here is derived from an EMBL/GenBank/DDBJ whole genome shotgun (WGS) entry which is preliminary data.</text>
</comment>
<keyword evidence="3 6" id="KW-0812">Transmembrane</keyword>
<evidence type="ECO:0000256" key="6">
    <source>
        <dbReference type="SAM" id="Phobius"/>
    </source>
</evidence>
<name>A0A501VZ16_9BACT</name>
<evidence type="ECO:0000256" key="4">
    <source>
        <dbReference type="ARBA" id="ARBA00022989"/>
    </source>
</evidence>
<feature type="transmembrane region" description="Helical" evidence="6">
    <location>
        <begin position="251"/>
        <end position="274"/>
    </location>
</feature>
<keyword evidence="5 6" id="KW-0472">Membrane</keyword>
<feature type="transmembrane region" description="Helical" evidence="6">
    <location>
        <begin position="36"/>
        <end position="55"/>
    </location>
</feature>
<sequence length="489" mass="55371">MKKDIRLSSIRLAGILLSFGIQVVLVKVVGAAEYGVFILFTTWSTIFSQVLILGYDRFLIKELSFLFLQKEISKFRYSLDKVIILIFLNSFIFTLLAFCTPLSFLRGTFFSSDLLLSTWILIAIGSAFFTAFQLIGKILITIQQIELSYVRSEIIYKFLLLISVLVFFYFFRRTFGLNIILAGAIISYFITIVLFVFLDREKLIKYLKVKKEKVTLGRENYIFFFITLNYFLISQLDKIQLGRVANMQTLGIYGLAATLCSMTGFSVVGYTRLIPKISNYINQDLMAELESEFKTVVRNAVIIALPVMMFLLVFAEDSLLFFGEKYMLAADALRILLIGQMFYYFTGPNGNLLNNGGHAKIDMINSVVVLVLTAFLNVIGYQLYGFIGVAIATSIGVTIMNLLRVIQVKIFLKIFPYDIENVVLTLIAFTAFISVRMFNFNPGILILKLGLNFIIGTVIAAILASAFYKLRGQNFIKLNKGKIMGKLKA</sequence>
<dbReference type="EMBL" id="VFRQ01000008">
    <property type="protein sequence ID" value="TPE42983.1"/>
    <property type="molecule type" value="Genomic_DNA"/>
</dbReference>
<dbReference type="GO" id="GO:0042910">
    <property type="term" value="F:xenobiotic transmembrane transporter activity"/>
    <property type="evidence" value="ECO:0007669"/>
    <property type="project" value="InterPro"/>
</dbReference>
<reference evidence="7 8" key="1">
    <citation type="submission" date="2019-06" db="EMBL/GenBank/DDBJ databases">
        <title>A novel bacterium of genus Pontibacter, isolated from marine sediment.</title>
        <authorList>
            <person name="Huang H."/>
            <person name="Mo K."/>
            <person name="Hu Y."/>
        </authorList>
    </citation>
    <scope>NUCLEOTIDE SEQUENCE [LARGE SCALE GENOMIC DNA]</scope>
    <source>
        <strain evidence="7 8">HB172049</strain>
    </source>
</reference>
<evidence type="ECO:0000256" key="5">
    <source>
        <dbReference type="ARBA" id="ARBA00023136"/>
    </source>
</evidence>
<gene>
    <name evidence="7" type="ORF">FJM65_15160</name>
</gene>
<dbReference type="RefSeq" id="WP_140622397.1">
    <property type="nucleotide sequence ID" value="NZ_VFRQ01000008.1"/>
</dbReference>
<feature type="transmembrane region" description="Helical" evidence="6">
    <location>
        <begin position="357"/>
        <end position="377"/>
    </location>
</feature>
<dbReference type="InterPro" id="IPR050833">
    <property type="entry name" value="Poly_Biosynth_Transport"/>
</dbReference>
<feature type="transmembrane region" description="Helical" evidence="6">
    <location>
        <begin position="154"/>
        <end position="171"/>
    </location>
</feature>
<dbReference type="PANTHER" id="PTHR30250:SF11">
    <property type="entry name" value="O-ANTIGEN TRANSPORTER-RELATED"/>
    <property type="match status" value="1"/>
</dbReference>
<feature type="transmembrane region" description="Helical" evidence="6">
    <location>
        <begin position="383"/>
        <end position="403"/>
    </location>
</feature>
<feature type="transmembrane region" description="Helical" evidence="6">
    <location>
        <begin position="82"/>
        <end position="104"/>
    </location>
</feature>
<dbReference type="GO" id="GO:0015297">
    <property type="term" value="F:antiporter activity"/>
    <property type="evidence" value="ECO:0007669"/>
    <property type="project" value="InterPro"/>
</dbReference>
<comment type="subcellular location">
    <subcellularLocation>
        <location evidence="1">Cell membrane</location>
        <topology evidence="1">Multi-pass membrane protein</topology>
    </subcellularLocation>
</comment>
<protein>
    <submittedName>
        <fullName evidence="7">Uncharacterized protein</fullName>
    </submittedName>
</protein>
<organism evidence="7 8">
    <name type="scientific">Pontibacter mangrovi</name>
    <dbReference type="NCBI Taxonomy" id="2589816"/>
    <lineage>
        <taxon>Bacteria</taxon>
        <taxon>Pseudomonadati</taxon>
        <taxon>Bacteroidota</taxon>
        <taxon>Cytophagia</taxon>
        <taxon>Cytophagales</taxon>
        <taxon>Hymenobacteraceae</taxon>
        <taxon>Pontibacter</taxon>
    </lineage>
</organism>
<dbReference type="Proteomes" id="UP000316727">
    <property type="component" value="Unassembled WGS sequence"/>
</dbReference>
<feature type="transmembrane region" description="Helical" evidence="6">
    <location>
        <begin position="12"/>
        <end position="30"/>
    </location>
</feature>
<feature type="transmembrane region" description="Helical" evidence="6">
    <location>
        <begin position="295"/>
        <end position="314"/>
    </location>
</feature>
<keyword evidence="4 6" id="KW-1133">Transmembrane helix</keyword>
<evidence type="ECO:0000313" key="7">
    <source>
        <dbReference type="EMBL" id="TPE42983.1"/>
    </source>
</evidence>
<dbReference type="AlphaFoldDB" id="A0A501VZ16"/>
<dbReference type="GO" id="GO:0005886">
    <property type="term" value="C:plasma membrane"/>
    <property type="evidence" value="ECO:0007669"/>
    <property type="project" value="UniProtKB-SubCell"/>
</dbReference>
<feature type="transmembrane region" description="Helical" evidence="6">
    <location>
        <begin position="415"/>
        <end position="438"/>
    </location>
</feature>
<evidence type="ECO:0000256" key="3">
    <source>
        <dbReference type="ARBA" id="ARBA00022692"/>
    </source>
</evidence>
<feature type="transmembrane region" description="Helical" evidence="6">
    <location>
        <begin position="219"/>
        <end position="236"/>
    </location>
</feature>
<dbReference type="Pfam" id="PF01554">
    <property type="entry name" value="MatE"/>
    <property type="match status" value="1"/>
</dbReference>